<gene>
    <name evidence="1" type="ORF">Y1Q_0004762</name>
</gene>
<accession>A0A151NLJ5</accession>
<evidence type="ECO:0000313" key="2">
    <source>
        <dbReference type="Proteomes" id="UP000050525"/>
    </source>
</evidence>
<organism evidence="1 2">
    <name type="scientific">Alligator mississippiensis</name>
    <name type="common">American alligator</name>
    <dbReference type="NCBI Taxonomy" id="8496"/>
    <lineage>
        <taxon>Eukaryota</taxon>
        <taxon>Metazoa</taxon>
        <taxon>Chordata</taxon>
        <taxon>Craniata</taxon>
        <taxon>Vertebrata</taxon>
        <taxon>Euteleostomi</taxon>
        <taxon>Archelosauria</taxon>
        <taxon>Archosauria</taxon>
        <taxon>Crocodylia</taxon>
        <taxon>Alligatoridae</taxon>
        <taxon>Alligatorinae</taxon>
        <taxon>Alligator</taxon>
    </lineage>
</organism>
<protein>
    <submittedName>
        <fullName evidence="1">Uncharacterized protein</fullName>
    </submittedName>
</protein>
<reference evidence="1 2" key="1">
    <citation type="journal article" date="2012" name="Genome Biol.">
        <title>Sequencing three crocodilian genomes to illuminate the evolution of archosaurs and amniotes.</title>
        <authorList>
            <person name="St John J.A."/>
            <person name="Braun E.L."/>
            <person name="Isberg S.R."/>
            <person name="Miles L.G."/>
            <person name="Chong A.Y."/>
            <person name="Gongora J."/>
            <person name="Dalzell P."/>
            <person name="Moran C."/>
            <person name="Bed'hom B."/>
            <person name="Abzhanov A."/>
            <person name="Burgess S.C."/>
            <person name="Cooksey A.M."/>
            <person name="Castoe T.A."/>
            <person name="Crawford N.G."/>
            <person name="Densmore L.D."/>
            <person name="Drew J.C."/>
            <person name="Edwards S.V."/>
            <person name="Faircloth B.C."/>
            <person name="Fujita M.K."/>
            <person name="Greenwold M.J."/>
            <person name="Hoffmann F.G."/>
            <person name="Howard J.M."/>
            <person name="Iguchi T."/>
            <person name="Janes D.E."/>
            <person name="Khan S.Y."/>
            <person name="Kohno S."/>
            <person name="de Koning A.J."/>
            <person name="Lance S.L."/>
            <person name="McCarthy F.M."/>
            <person name="McCormack J.E."/>
            <person name="Merchant M.E."/>
            <person name="Peterson D.G."/>
            <person name="Pollock D.D."/>
            <person name="Pourmand N."/>
            <person name="Raney B.J."/>
            <person name="Roessler K.A."/>
            <person name="Sanford J.R."/>
            <person name="Sawyer R.H."/>
            <person name="Schmidt C.J."/>
            <person name="Triplett E.W."/>
            <person name="Tuberville T.D."/>
            <person name="Venegas-Anaya M."/>
            <person name="Howard J.T."/>
            <person name="Jarvis E.D."/>
            <person name="Guillette L.J.Jr."/>
            <person name="Glenn T.C."/>
            <person name="Green R.E."/>
            <person name="Ray D.A."/>
        </authorList>
    </citation>
    <scope>NUCLEOTIDE SEQUENCE [LARGE SCALE GENOMIC DNA]</scope>
    <source>
        <strain evidence="1">KSC_2009_1</strain>
    </source>
</reference>
<sequence>MSYSLDVQQALMATSSPTPDLFKWCFNASKEAKHSELECAILRKFKVTPLSKSRVLSGMCDQDFYSQVKAEMRLLWMMRNI</sequence>
<proteinExistence type="predicted"/>
<dbReference type="AlphaFoldDB" id="A0A151NLJ5"/>
<dbReference type="EMBL" id="AKHW03002623">
    <property type="protein sequence ID" value="KYO37658.1"/>
    <property type="molecule type" value="Genomic_DNA"/>
</dbReference>
<keyword evidence="2" id="KW-1185">Reference proteome</keyword>
<comment type="caution">
    <text evidence="1">The sequence shown here is derived from an EMBL/GenBank/DDBJ whole genome shotgun (WGS) entry which is preliminary data.</text>
</comment>
<dbReference type="Proteomes" id="UP000050525">
    <property type="component" value="Unassembled WGS sequence"/>
</dbReference>
<name>A0A151NLJ5_ALLMI</name>
<evidence type="ECO:0000313" key="1">
    <source>
        <dbReference type="EMBL" id="KYO37658.1"/>
    </source>
</evidence>